<dbReference type="EMBL" id="JAPQKS010000009">
    <property type="protein sequence ID" value="KAJ5215112.1"/>
    <property type="molecule type" value="Genomic_DNA"/>
</dbReference>
<feature type="chain" id="PRO_5040759605" evidence="1">
    <location>
        <begin position="21"/>
        <end position="113"/>
    </location>
</feature>
<dbReference type="OrthoDB" id="3497702at2759"/>
<gene>
    <name evidence="2" type="ORF">N7468_010791</name>
</gene>
<evidence type="ECO:0000313" key="2">
    <source>
        <dbReference type="EMBL" id="KAJ5215112.1"/>
    </source>
</evidence>
<reference evidence="2" key="1">
    <citation type="submission" date="2022-11" db="EMBL/GenBank/DDBJ databases">
        <authorList>
            <person name="Petersen C."/>
        </authorList>
    </citation>
    <scope>NUCLEOTIDE SEQUENCE</scope>
    <source>
        <strain evidence="2">IBT 19713</strain>
    </source>
</reference>
<keyword evidence="1" id="KW-0732">Signal</keyword>
<proteinExistence type="predicted"/>
<comment type="caution">
    <text evidence="2">The sequence shown here is derived from an EMBL/GenBank/DDBJ whole genome shotgun (WGS) entry which is preliminary data.</text>
</comment>
<evidence type="ECO:0000313" key="3">
    <source>
        <dbReference type="Proteomes" id="UP001150941"/>
    </source>
</evidence>
<organism evidence="2 3">
    <name type="scientific">Penicillium chermesinum</name>
    <dbReference type="NCBI Taxonomy" id="63820"/>
    <lineage>
        <taxon>Eukaryota</taxon>
        <taxon>Fungi</taxon>
        <taxon>Dikarya</taxon>
        <taxon>Ascomycota</taxon>
        <taxon>Pezizomycotina</taxon>
        <taxon>Eurotiomycetes</taxon>
        <taxon>Eurotiomycetidae</taxon>
        <taxon>Eurotiales</taxon>
        <taxon>Aspergillaceae</taxon>
        <taxon>Penicillium</taxon>
    </lineage>
</organism>
<name>A0A9W9N8A3_9EURO</name>
<dbReference type="Proteomes" id="UP001150941">
    <property type="component" value="Unassembled WGS sequence"/>
</dbReference>
<reference evidence="2" key="2">
    <citation type="journal article" date="2023" name="IMA Fungus">
        <title>Comparative genomic study of the Penicillium genus elucidates a diverse pangenome and 15 lateral gene transfer events.</title>
        <authorList>
            <person name="Petersen C."/>
            <person name="Sorensen T."/>
            <person name="Nielsen M.R."/>
            <person name="Sondergaard T.E."/>
            <person name="Sorensen J.L."/>
            <person name="Fitzpatrick D.A."/>
            <person name="Frisvad J.C."/>
            <person name="Nielsen K.L."/>
        </authorList>
    </citation>
    <scope>NUCLEOTIDE SEQUENCE</scope>
    <source>
        <strain evidence="2">IBT 19713</strain>
    </source>
</reference>
<sequence>MHVISTVPFAATLLSGLAAAAPQAPQGYQGGWVPTASIQLSNEESGTNSNAVIPVDGVYRPVQELWGNTPSPKTASKDPHTHLDLSSDRTYAVFGGPVVDLCTAYVACDWARW</sequence>
<keyword evidence="3" id="KW-1185">Reference proteome</keyword>
<dbReference type="RefSeq" id="XP_058325609.1">
    <property type="nucleotide sequence ID" value="XM_058480086.1"/>
</dbReference>
<protein>
    <submittedName>
        <fullName evidence="2">Uncharacterized protein</fullName>
    </submittedName>
</protein>
<accession>A0A9W9N8A3</accession>
<dbReference type="AlphaFoldDB" id="A0A9W9N8A3"/>
<dbReference type="GeneID" id="83207390"/>
<evidence type="ECO:0000256" key="1">
    <source>
        <dbReference type="SAM" id="SignalP"/>
    </source>
</evidence>
<feature type="signal peptide" evidence="1">
    <location>
        <begin position="1"/>
        <end position="20"/>
    </location>
</feature>